<dbReference type="InterPro" id="IPR017972">
    <property type="entry name" value="Cyt_P450_CS"/>
</dbReference>
<keyword evidence="4 8" id="KW-0479">Metal-binding</keyword>
<dbReference type="PROSITE" id="PS00086">
    <property type="entry name" value="CYTOCHROME_P450"/>
    <property type="match status" value="1"/>
</dbReference>
<evidence type="ECO:0000256" key="7">
    <source>
        <dbReference type="ARBA" id="ARBA00023033"/>
    </source>
</evidence>
<comment type="cofactor">
    <cofactor evidence="1">
        <name>heme</name>
        <dbReference type="ChEBI" id="CHEBI:30413"/>
    </cofactor>
</comment>
<evidence type="ECO:0000256" key="1">
    <source>
        <dbReference type="ARBA" id="ARBA00001971"/>
    </source>
</evidence>
<dbReference type="SUPFAM" id="SSF48264">
    <property type="entry name" value="Cytochrome P450"/>
    <property type="match status" value="1"/>
</dbReference>
<organism evidence="9 10">
    <name type="scientific">Cordylochernes scorpioides</name>
    <dbReference type="NCBI Taxonomy" id="51811"/>
    <lineage>
        <taxon>Eukaryota</taxon>
        <taxon>Metazoa</taxon>
        <taxon>Ecdysozoa</taxon>
        <taxon>Arthropoda</taxon>
        <taxon>Chelicerata</taxon>
        <taxon>Arachnida</taxon>
        <taxon>Pseudoscorpiones</taxon>
        <taxon>Cheliferoidea</taxon>
        <taxon>Chernetidae</taxon>
        <taxon>Cordylochernes</taxon>
    </lineage>
</organism>
<evidence type="ECO:0000256" key="8">
    <source>
        <dbReference type="RuleBase" id="RU000461"/>
    </source>
</evidence>
<dbReference type="InterPro" id="IPR036396">
    <property type="entry name" value="Cyt_P450_sf"/>
</dbReference>
<evidence type="ECO:0000256" key="4">
    <source>
        <dbReference type="ARBA" id="ARBA00022723"/>
    </source>
</evidence>
<dbReference type="PANTHER" id="PTHR24279">
    <property type="entry name" value="CYTOCHROME P450"/>
    <property type="match status" value="1"/>
</dbReference>
<evidence type="ECO:0000256" key="2">
    <source>
        <dbReference type="ARBA" id="ARBA00010617"/>
    </source>
</evidence>
<evidence type="ECO:0000256" key="5">
    <source>
        <dbReference type="ARBA" id="ARBA00023002"/>
    </source>
</evidence>
<dbReference type="Pfam" id="PF00067">
    <property type="entry name" value="p450"/>
    <property type="match status" value="2"/>
</dbReference>
<evidence type="ECO:0000256" key="3">
    <source>
        <dbReference type="ARBA" id="ARBA00022617"/>
    </source>
</evidence>
<keyword evidence="5 8" id="KW-0560">Oxidoreductase</keyword>
<protein>
    <submittedName>
        <fullName evidence="9">CYP49A1</fullName>
    </submittedName>
</protein>
<evidence type="ECO:0000313" key="9">
    <source>
        <dbReference type="EMBL" id="UYV71275.1"/>
    </source>
</evidence>
<dbReference type="InterPro" id="IPR001128">
    <property type="entry name" value="Cyt_P450"/>
</dbReference>
<dbReference type="PANTHER" id="PTHR24279:SF120">
    <property type="entry name" value="CYTOCHROME P450"/>
    <property type="match status" value="1"/>
</dbReference>
<keyword evidence="3 8" id="KW-0349">Heme</keyword>
<proteinExistence type="inferred from homology"/>
<evidence type="ECO:0000313" key="10">
    <source>
        <dbReference type="Proteomes" id="UP001235939"/>
    </source>
</evidence>
<name>A0ABY6KQZ3_9ARAC</name>
<evidence type="ECO:0000256" key="6">
    <source>
        <dbReference type="ARBA" id="ARBA00023004"/>
    </source>
</evidence>
<gene>
    <name evidence="9" type="ORF">LAZ67_8002478</name>
</gene>
<reference evidence="9 10" key="1">
    <citation type="submission" date="2022-01" db="EMBL/GenBank/DDBJ databases">
        <title>A chromosomal length assembly of Cordylochernes scorpioides.</title>
        <authorList>
            <person name="Zeh D."/>
            <person name="Zeh J."/>
        </authorList>
    </citation>
    <scope>NUCLEOTIDE SEQUENCE [LARGE SCALE GENOMIC DNA]</scope>
    <source>
        <strain evidence="9">IN4F17</strain>
        <tissue evidence="9">Whole Body</tissue>
    </source>
</reference>
<sequence>MCAAIALVVLDSRLGLIQKKADSEAIHLIRSIGDMFEMINYLEFSMVRLWRWFETPSWKRFAGCLDTLSRCTRDKQKKITIKIKVSYTSHSLAFLLYDLSVHPDIQEKLYRDICAQCPDPSVPISRENIDNLPLLKACFKETLRTVMTLYFVYSGSHKDTHTNCCRLKPVVDGTARILDVEAVVSGYKVPPGEMFIFHNAQACRLPQYFPEPEKYRPERWLTRDSQRHPFLHLPFGFGIRSCVGRRLSEQETFLLTIRILQKYRLEYRGTGQLDYFTRIVNKPDRPLKLAFIPR</sequence>
<dbReference type="InterPro" id="IPR002401">
    <property type="entry name" value="Cyt_P450_E_grp-I"/>
</dbReference>
<dbReference type="PRINTS" id="PR00385">
    <property type="entry name" value="P450"/>
</dbReference>
<dbReference type="Gene3D" id="1.10.630.10">
    <property type="entry name" value="Cytochrome P450"/>
    <property type="match status" value="2"/>
</dbReference>
<keyword evidence="10" id="KW-1185">Reference proteome</keyword>
<comment type="similarity">
    <text evidence="2 8">Belongs to the cytochrome P450 family.</text>
</comment>
<dbReference type="Proteomes" id="UP001235939">
    <property type="component" value="Chromosome 08"/>
</dbReference>
<dbReference type="EMBL" id="CP092870">
    <property type="protein sequence ID" value="UYV71275.1"/>
    <property type="molecule type" value="Genomic_DNA"/>
</dbReference>
<keyword evidence="7 8" id="KW-0503">Monooxygenase</keyword>
<keyword evidence="6 8" id="KW-0408">Iron</keyword>
<dbReference type="PRINTS" id="PR00463">
    <property type="entry name" value="EP450I"/>
</dbReference>
<dbReference type="InterPro" id="IPR050479">
    <property type="entry name" value="CYP11_CYP27_families"/>
</dbReference>
<accession>A0ABY6KQZ3</accession>